<evidence type="ECO:0000313" key="2">
    <source>
        <dbReference type="Proteomes" id="UP001314170"/>
    </source>
</evidence>
<name>A0AAV1RPD3_9ROSI</name>
<protein>
    <submittedName>
        <fullName evidence="1">Uncharacterized protein</fullName>
    </submittedName>
</protein>
<dbReference type="Proteomes" id="UP001314170">
    <property type="component" value="Unassembled WGS sequence"/>
</dbReference>
<dbReference type="AlphaFoldDB" id="A0AAV1RPD3"/>
<dbReference type="EMBL" id="CAWUPB010001120">
    <property type="protein sequence ID" value="CAK7338539.1"/>
    <property type="molecule type" value="Genomic_DNA"/>
</dbReference>
<accession>A0AAV1RPD3</accession>
<gene>
    <name evidence="1" type="ORF">DCAF_LOCUS13587</name>
</gene>
<reference evidence="1 2" key="1">
    <citation type="submission" date="2024-01" db="EMBL/GenBank/DDBJ databases">
        <authorList>
            <person name="Waweru B."/>
        </authorList>
    </citation>
    <scope>NUCLEOTIDE SEQUENCE [LARGE SCALE GENOMIC DNA]</scope>
</reference>
<comment type="caution">
    <text evidence="1">The sequence shown here is derived from an EMBL/GenBank/DDBJ whole genome shotgun (WGS) entry which is preliminary data.</text>
</comment>
<sequence>MDLITSSHHWRGSCPCEDVRTTTFEGLTLRFRWSGDPSQLQPVNVINESRPTLAVWNTVALKMFSCCSKHWHTS</sequence>
<evidence type="ECO:0000313" key="1">
    <source>
        <dbReference type="EMBL" id="CAK7338539.1"/>
    </source>
</evidence>
<proteinExistence type="predicted"/>
<organism evidence="1 2">
    <name type="scientific">Dovyalis caffra</name>
    <dbReference type="NCBI Taxonomy" id="77055"/>
    <lineage>
        <taxon>Eukaryota</taxon>
        <taxon>Viridiplantae</taxon>
        <taxon>Streptophyta</taxon>
        <taxon>Embryophyta</taxon>
        <taxon>Tracheophyta</taxon>
        <taxon>Spermatophyta</taxon>
        <taxon>Magnoliopsida</taxon>
        <taxon>eudicotyledons</taxon>
        <taxon>Gunneridae</taxon>
        <taxon>Pentapetalae</taxon>
        <taxon>rosids</taxon>
        <taxon>fabids</taxon>
        <taxon>Malpighiales</taxon>
        <taxon>Salicaceae</taxon>
        <taxon>Flacourtieae</taxon>
        <taxon>Dovyalis</taxon>
    </lineage>
</organism>
<keyword evidence="2" id="KW-1185">Reference proteome</keyword>